<sequence>MLAAILAALIAQSAPSDGALFRDPVHDGAADAAIVREAGTGTWLMFYTNRRADLPVAEGDVSWVHGTRIGIAESGDGGATWTYRGTADLPVDAPTHWAPEIVSDNGLNHLFLSVVPGVFRDWNAPRAIVHLTSPDLRVWTYHSRLDLGSDRVIDAGVLPLPGGGWRMWYKDERDGSRIHHADSPDLYTWTPRGVALDGPPGEGPKPFAWRGRYWMVVDHWNGLGVYRSEDAEHWQAQPGRLLAEPGHRPTDRAKGQHADVVVVGDRAYLVYFTQQDGAPETALDPTWRRRSVIHAAALTETDGLLSVDRDQPVTLDLGSPR</sequence>
<accession>D9QN13</accession>
<dbReference type="HOGENOM" id="CLU_893348_0_0_5"/>
<proteinExistence type="predicted"/>
<dbReference type="RefSeq" id="WP_013270270.1">
    <property type="nucleotide sequence ID" value="NC_014375.1"/>
</dbReference>
<evidence type="ECO:0000313" key="2">
    <source>
        <dbReference type="Proteomes" id="UP000002696"/>
    </source>
</evidence>
<dbReference type="eggNOG" id="COG1621">
    <property type="taxonomic scope" value="Bacteria"/>
</dbReference>
<keyword evidence="1" id="KW-0378">Hydrolase</keyword>
<dbReference type="Proteomes" id="UP000002696">
    <property type="component" value="Chromosome"/>
</dbReference>
<dbReference type="SUPFAM" id="SSF75005">
    <property type="entry name" value="Arabinanase/levansucrase/invertase"/>
    <property type="match status" value="1"/>
</dbReference>
<dbReference type="InterPro" id="IPR023296">
    <property type="entry name" value="Glyco_hydro_beta-prop_sf"/>
</dbReference>
<evidence type="ECO:0000313" key="1">
    <source>
        <dbReference type="EMBL" id="ADL02169.1"/>
    </source>
</evidence>
<dbReference type="CDD" id="cd08984">
    <property type="entry name" value="GH43-like"/>
    <property type="match status" value="1"/>
</dbReference>
<dbReference type="InParanoid" id="D9QN13"/>
<dbReference type="OrthoDB" id="9759709at2"/>
<dbReference type="GO" id="GO:0016787">
    <property type="term" value="F:hydrolase activity"/>
    <property type="evidence" value="ECO:0007669"/>
    <property type="project" value="UniProtKB-KW"/>
</dbReference>
<gene>
    <name evidence="1" type="ordered locus">Bresu_2862</name>
</gene>
<name>D9QN13_BRESC</name>
<reference evidence="2" key="1">
    <citation type="journal article" date="2011" name="J. Bacteriol.">
        <title>Genome sequences of eight morphologically diverse alphaproteobacteria.</title>
        <authorList>
            <consortium name="US DOE Joint Genome Institute"/>
            <person name="Brown P.J."/>
            <person name="Kysela D.T."/>
            <person name="Buechlein A."/>
            <person name="Hemmerich C."/>
            <person name="Brun Y.V."/>
        </authorList>
    </citation>
    <scope>NUCLEOTIDE SEQUENCE [LARGE SCALE GENOMIC DNA]</scope>
    <source>
        <strain evidence="2">ATCC 15264 / DSM 4735 / LMG 14903 / NBRC 16000 / CB 81</strain>
    </source>
</reference>
<organism evidence="1 2">
    <name type="scientific">Brevundimonas subvibrioides (strain ATCC 15264 / DSM 4735 / LMG 14903 / NBRC 16000 / CB 81)</name>
    <name type="common">Caulobacter subvibrioides</name>
    <dbReference type="NCBI Taxonomy" id="633149"/>
    <lineage>
        <taxon>Bacteria</taxon>
        <taxon>Pseudomonadati</taxon>
        <taxon>Pseudomonadota</taxon>
        <taxon>Alphaproteobacteria</taxon>
        <taxon>Caulobacterales</taxon>
        <taxon>Caulobacteraceae</taxon>
        <taxon>Brevundimonas</taxon>
    </lineage>
</organism>
<dbReference type="EMBL" id="CP002102">
    <property type="protein sequence ID" value="ADL02169.1"/>
    <property type="molecule type" value="Genomic_DNA"/>
</dbReference>
<protein>
    <submittedName>
        <fullName evidence="1">Glycosyl hydrolase family 32 domain protein</fullName>
    </submittedName>
</protein>
<dbReference type="AlphaFoldDB" id="D9QN13"/>
<dbReference type="BioCyc" id="BSUB633149:G1GM8-2876-MONOMER"/>
<dbReference type="Gene3D" id="2.115.10.20">
    <property type="entry name" value="Glycosyl hydrolase domain, family 43"/>
    <property type="match status" value="2"/>
</dbReference>
<dbReference type="KEGG" id="bsb:Bresu_2862"/>
<dbReference type="STRING" id="633149.Bresu_2862"/>
<keyword evidence="2" id="KW-1185">Reference proteome</keyword>